<name>A0A7M4DFP1_9MICO</name>
<dbReference type="Pfam" id="PF00296">
    <property type="entry name" value="Bac_luciferase"/>
    <property type="match status" value="2"/>
</dbReference>
<accession>A0A7M4DFP1</accession>
<gene>
    <name evidence="3" type="primary">limB_2</name>
    <name evidence="3" type="ORF">HALOF300_00932</name>
</gene>
<dbReference type="Gene3D" id="3.20.20.30">
    <property type="entry name" value="Luciferase-like domain"/>
    <property type="match status" value="1"/>
</dbReference>
<dbReference type="InterPro" id="IPR011251">
    <property type="entry name" value="Luciferase-like_dom"/>
</dbReference>
<evidence type="ECO:0000313" key="3">
    <source>
        <dbReference type="EMBL" id="VZO35734.1"/>
    </source>
</evidence>
<proteinExistence type="predicted"/>
<dbReference type="EC" id="1.14.13.107" evidence="3"/>
<keyword evidence="3" id="KW-0503">Monooxygenase</keyword>
<dbReference type="GO" id="GO:0005829">
    <property type="term" value="C:cytosol"/>
    <property type="evidence" value="ECO:0007669"/>
    <property type="project" value="TreeGrafter"/>
</dbReference>
<protein>
    <submittedName>
        <fullName evidence="3">Limonene 1,2-monooxygenase</fullName>
        <ecNumber evidence="3">1.14.13.107</ecNumber>
    </submittedName>
</protein>
<feature type="domain" description="Luciferase-like" evidence="2">
    <location>
        <begin position="218"/>
        <end position="375"/>
    </location>
</feature>
<dbReference type="InterPro" id="IPR036661">
    <property type="entry name" value="Luciferase-like_sf"/>
</dbReference>
<dbReference type="InterPro" id="IPR050766">
    <property type="entry name" value="Bact_Lucif_Oxidored"/>
</dbReference>
<dbReference type="AlphaFoldDB" id="A0A7M4DFP1"/>
<keyword evidence="3" id="KW-0560">Oxidoreductase</keyword>
<dbReference type="PANTHER" id="PTHR30137">
    <property type="entry name" value="LUCIFERASE-LIKE MONOOXYGENASE"/>
    <property type="match status" value="1"/>
</dbReference>
<feature type="region of interest" description="Disordered" evidence="1">
    <location>
        <begin position="127"/>
        <end position="174"/>
    </location>
</feature>
<organism evidence="3 4">
    <name type="scientific">Occultella aeris</name>
    <dbReference type="NCBI Taxonomy" id="2761496"/>
    <lineage>
        <taxon>Bacteria</taxon>
        <taxon>Bacillati</taxon>
        <taxon>Actinomycetota</taxon>
        <taxon>Actinomycetes</taxon>
        <taxon>Micrococcales</taxon>
        <taxon>Ruaniaceae</taxon>
        <taxon>Occultella</taxon>
    </lineage>
</organism>
<reference evidence="3 4" key="1">
    <citation type="submission" date="2019-11" db="EMBL/GenBank/DDBJ databases">
        <authorList>
            <person name="Criscuolo A."/>
        </authorList>
    </citation>
    <scope>NUCLEOTIDE SEQUENCE [LARGE SCALE GENOMIC DNA]</scope>
    <source>
        <strain evidence="3">CIP111667</strain>
    </source>
</reference>
<dbReference type="Proteomes" id="UP000419743">
    <property type="component" value="Unassembled WGS sequence"/>
</dbReference>
<dbReference type="GO" id="GO:0052601">
    <property type="term" value="F:limonene 1,2-monooxygenase [NAD(P)H) activity"/>
    <property type="evidence" value="ECO:0007669"/>
    <property type="project" value="UniProtKB-EC"/>
</dbReference>
<sequence>MTDSRSDDVSAPRVPLSILDLAIVPEGGSGAQAIRDVIDLSAAAEDLGYRRIWFAEHHLAAGVASAAPAVLAALAAERTTRIRIGSGAIALSATSPLQAVEQFGTIAALHPGRTDLGLGRAFVLPPKNETPDGGAPEREHAAVPAWRRRSTHTPARDVDGLHVPATPAGGADDDGFRKRLARRVALIGRSRTPESFRAEVDLVLGLRAGEHVGPPTAPGEGATVSPPAAGADFEVWVLASSGGESARVAGELGLPLAANYHVSPSSILATVAAYRDAFRPGVLSEPYVLVSVDALVADTDAHARELAEPFVDWVLSVRRTAGGAVAFPRPGTTTPWADRDPAEQALVRDRIDARFVGSPATVVERLEALVRVTGADEVLVTTATHDPADRLRSFGLLAQAWGQPPDIRVGSSSASVTSSR</sequence>
<comment type="caution">
    <text evidence="3">The sequence shown here is derived from an EMBL/GenBank/DDBJ whole genome shotgun (WGS) entry which is preliminary data.</text>
</comment>
<keyword evidence="4" id="KW-1185">Reference proteome</keyword>
<evidence type="ECO:0000256" key="1">
    <source>
        <dbReference type="SAM" id="MobiDB-lite"/>
    </source>
</evidence>
<feature type="domain" description="Luciferase-like" evidence="2">
    <location>
        <begin position="27"/>
        <end position="121"/>
    </location>
</feature>
<dbReference type="EMBL" id="CACRYJ010000016">
    <property type="protein sequence ID" value="VZO35734.1"/>
    <property type="molecule type" value="Genomic_DNA"/>
</dbReference>
<evidence type="ECO:0000259" key="2">
    <source>
        <dbReference type="Pfam" id="PF00296"/>
    </source>
</evidence>
<evidence type="ECO:0000313" key="4">
    <source>
        <dbReference type="Proteomes" id="UP000419743"/>
    </source>
</evidence>
<dbReference type="PANTHER" id="PTHR30137:SF6">
    <property type="entry name" value="LUCIFERASE-LIKE MONOOXYGENASE"/>
    <property type="match status" value="1"/>
</dbReference>
<dbReference type="SUPFAM" id="SSF51679">
    <property type="entry name" value="Bacterial luciferase-like"/>
    <property type="match status" value="1"/>
</dbReference>